<accession>A0A699ZWF7</accession>
<organism evidence="1 2">
    <name type="scientific">Haematococcus lacustris</name>
    <name type="common">Green alga</name>
    <name type="synonym">Haematococcus pluvialis</name>
    <dbReference type="NCBI Taxonomy" id="44745"/>
    <lineage>
        <taxon>Eukaryota</taxon>
        <taxon>Viridiplantae</taxon>
        <taxon>Chlorophyta</taxon>
        <taxon>core chlorophytes</taxon>
        <taxon>Chlorophyceae</taxon>
        <taxon>CS clade</taxon>
        <taxon>Chlamydomonadales</taxon>
        <taxon>Haematococcaceae</taxon>
        <taxon>Haematococcus</taxon>
    </lineage>
</organism>
<dbReference type="AlphaFoldDB" id="A0A699ZWF7"/>
<dbReference type="Proteomes" id="UP000485058">
    <property type="component" value="Unassembled WGS sequence"/>
</dbReference>
<gene>
    <name evidence="1" type="ORF">HaLaN_20073</name>
</gene>
<sequence length="181" mass="19055">MQCFLLVTPAIGPAIHFLTPSLIRCMRGGLVAGGIPCRVAFAAVGLGNSRIHLRQARGAVSVLGCFEDQHQTHTSPRVSQAAVHQGNQPLKTVSWRFEQLVLINNHVLWCVPPHPHQPTPTLPAAAHLTPAHLTLPTTAHHTLPATAHPTLPAAAHPTLPTAALEPWSTPAGAAANAVASH</sequence>
<name>A0A699ZWF7_HAELA</name>
<protein>
    <submittedName>
        <fullName evidence="1">Uncharacterized protein</fullName>
    </submittedName>
</protein>
<keyword evidence="2" id="KW-1185">Reference proteome</keyword>
<reference evidence="1 2" key="1">
    <citation type="submission" date="2020-02" db="EMBL/GenBank/DDBJ databases">
        <title>Draft genome sequence of Haematococcus lacustris strain NIES-144.</title>
        <authorList>
            <person name="Morimoto D."/>
            <person name="Nakagawa S."/>
            <person name="Yoshida T."/>
            <person name="Sawayama S."/>
        </authorList>
    </citation>
    <scope>NUCLEOTIDE SEQUENCE [LARGE SCALE GENOMIC DNA]</scope>
    <source>
        <strain evidence="1 2">NIES-144</strain>
    </source>
</reference>
<evidence type="ECO:0000313" key="2">
    <source>
        <dbReference type="Proteomes" id="UP000485058"/>
    </source>
</evidence>
<evidence type="ECO:0000313" key="1">
    <source>
        <dbReference type="EMBL" id="GFH22588.1"/>
    </source>
</evidence>
<dbReference type="EMBL" id="BLLF01002073">
    <property type="protein sequence ID" value="GFH22588.1"/>
    <property type="molecule type" value="Genomic_DNA"/>
</dbReference>
<comment type="caution">
    <text evidence="1">The sequence shown here is derived from an EMBL/GenBank/DDBJ whole genome shotgun (WGS) entry which is preliminary data.</text>
</comment>
<proteinExistence type="predicted"/>